<feature type="region of interest" description="Disordered" evidence="1">
    <location>
        <begin position="457"/>
        <end position="478"/>
    </location>
</feature>
<feature type="region of interest" description="Disordered" evidence="1">
    <location>
        <begin position="392"/>
        <end position="430"/>
    </location>
</feature>
<protein>
    <submittedName>
        <fullName evidence="2">Uncharacterized protein</fullName>
    </submittedName>
</protein>
<gene>
    <name evidence="2" type="ORF">QTH91_12475</name>
</gene>
<organism evidence="2 3">
    <name type="scientific">Variovorax dokdonensis</name>
    <dbReference type="NCBI Taxonomy" id="344883"/>
    <lineage>
        <taxon>Bacteria</taxon>
        <taxon>Pseudomonadati</taxon>
        <taxon>Pseudomonadota</taxon>
        <taxon>Betaproteobacteria</taxon>
        <taxon>Burkholderiales</taxon>
        <taxon>Comamonadaceae</taxon>
        <taxon>Variovorax</taxon>
    </lineage>
</organism>
<proteinExistence type="predicted"/>
<name>A0ABT7NBI2_9BURK</name>
<evidence type="ECO:0000313" key="3">
    <source>
        <dbReference type="Proteomes" id="UP001174908"/>
    </source>
</evidence>
<evidence type="ECO:0000256" key="1">
    <source>
        <dbReference type="SAM" id="MobiDB-lite"/>
    </source>
</evidence>
<feature type="compositionally biased region" description="Low complexity" evidence="1">
    <location>
        <begin position="468"/>
        <end position="478"/>
    </location>
</feature>
<sequence length="478" mass="51297">MNLQVPWRRRGAGFGARLALAVAGVLLIGPGGSVVLADELPEWLDKVDGDGSDRVAAAPVPSTESPRRQRWFVESSAYRLSHDAPASHEYRGNLGLDVQATETLGAGWNLQLGGRVDVDGVSTEGRRHQSRSLTLRELYASRQVGALGLNVGRINVRDGVSPNFNPSDVFRTGALTARRTENPTRLKESRLGVVGLRAQTALGGGSLSAMLVPHLDTSSTPHWYDPQWGAVNGGQSQAYVMYTPPGLEGIYANVLAHQQQDGNSTFGLNVSKNLGQAWVASLEMASTRRSRFADLAQSASPSTERYGQAALALSYTTETRQTLTLEYDYNGGGLTPSEWAGRWQGASVDGLQRAMNEASRRQEPLGGHADACLSGRHQRNARGLCPRARQPAAFDHGRRTARSTASSCRRPNGRTRSPTPAMRDRKAPPNRRWPCCGAGCWARARSGATRTSSCLAAARSPPHSWPIASASASAAASR</sequence>
<accession>A0ABT7NBI2</accession>
<evidence type="ECO:0000313" key="2">
    <source>
        <dbReference type="EMBL" id="MDM0045302.1"/>
    </source>
</evidence>
<keyword evidence="3" id="KW-1185">Reference proteome</keyword>
<reference evidence="2" key="1">
    <citation type="submission" date="2023-06" db="EMBL/GenBank/DDBJ databases">
        <authorList>
            <person name="Jiang Y."/>
            <person name="Liu Q."/>
        </authorList>
    </citation>
    <scope>NUCLEOTIDE SEQUENCE</scope>
    <source>
        <strain evidence="2">CGMCC 1.12089</strain>
    </source>
</reference>
<dbReference type="RefSeq" id="WP_286660384.1">
    <property type="nucleotide sequence ID" value="NZ_JASZYV010000002.1"/>
</dbReference>
<dbReference type="EMBL" id="JASZYV010000002">
    <property type="protein sequence ID" value="MDM0045302.1"/>
    <property type="molecule type" value="Genomic_DNA"/>
</dbReference>
<comment type="caution">
    <text evidence="2">The sequence shown here is derived from an EMBL/GenBank/DDBJ whole genome shotgun (WGS) entry which is preliminary data.</text>
</comment>
<dbReference type="Proteomes" id="UP001174908">
    <property type="component" value="Unassembled WGS sequence"/>
</dbReference>